<evidence type="ECO:0000313" key="2">
    <source>
        <dbReference type="Proteomes" id="UP001187425"/>
    </source>
</evidence>
<feature type="non-terminal residue" evidence="1">
    <location>
        <position position="99"/>
    </location>
</feature>
<reference evidence="1 2" key="1">
    <citation type="submission" date="2023-10" db="EMBL/GenBank/DDBJ databases">
        <title>A new tool for lettuce pathogen research.</title>
        <authorList>
            <person name="Horton K.N."/>
            <person name="Cseke L.J."/>
            <person name="Badiwe M."/>
            <person name="Tesfaye D."/>
            <person name="Klein A."/>
            <person name="Su J."/>
            <person name="Potnis N."/>
            <person name="Gassmann W."/>
        </authorList>
    </citation>
    <scope>NUCLEOTIDE SEQUENCE [LARGE SCALE GENOMIC DNA]</scope>
    <source>
        <strain evidence="1 2">JSKH1901</strain>
    </source>
</reference>
<dbReference type="EMBL" id="JAWMQI010000031">
    <property type="protein sequence ID" value="MDV7248787.1"/>
    <property type="molecule type" value="Genomic_DNA"/>
</dbReference>
<dbReference type="Proteomes" id="UP001187425">
    <property type="component" value="Unassembled WGS sequence"/>
</dbReference>
<protein>
    <recommendedName>
        <fullName evidence="3">Secreted protein</fullName>
    </recommendedName>
</protein>
<accession>A0AAW8ZMX0</accession>
<evidence type="ECO:0008006" key="3">
    <source>
        <dbReference type="Google" id="ProtNLM"/>
    </source>
</evidence>
<organism evidence="1 2">
    <name type="scientific">Xanthomonas hortorum pv. vitians</name>
    <dbReference type="NCBI Taxonomy" id="83224"/>
    <lineage>
        <taxon>Bacteria</taxon>
        <taxon>Pseudomonadati</taxon>
        <taxon>Pseudomonadota</taxon>
        <taxon>Gammaproteobacteria</taxon>
        <taxon>Lysobacterales</taxon>
        <taxon>Lysobacteraceae</taxon>
        <taxon>Xanthomonas</taxon>
    </lineage>
</organism>
<sequence>MRATLFKLGINLWPPYLFAGIHVTVLSADYRYARVELRLLVLGLRWKADRTHRYPNNMHRALLAPCTPTLSTGPCPPTVAGPYAAWMPRKSLHGRTCGV</sequence>
<dbReference type="AlphaFoldDB" id="A0AAW8ZMX0"/>
<gene>
    <name evidence="1" type="ORF">R4K57_10280</name>
</gene>
<name>A0AAW8ZMX0_9XANT</name>
<evidence type="ECO:0000313" key="1">
    <source>
        <dbReference type="EMBL" id="MDV7248787.1"/>
    </source>
</evidence>
<proteinExistence type="predicted"/>
<comment type="caution">
    <text evidence="1">The sequence shown here is derived from an EMBL/GenBank/DDBJ whole genome shotgun (WGS) entry which is preliminary data.</text>
</comment>